<dbReference type="SUPFAM" id="SSF53098">
    <property type="entry name" value="Ribonuclease H-like"/>
    <property type="match status" value="1"/>
</dbReference>
<organism evidence="2 3">
    <name type="scientific">Escallonia herrerae</name>
    <dbReference type="NCBI Taxonomy" id="1293975"/>
    <lineage>
        <taxon>Eukaryota</taxon>
        <taxon>Viridiplantae</taxon>
        <taxon>Streptophyta</taxon>
        <taxon>Embryophyta</taxon>
        <taxon>Tracheophyta</taxon>
        <taxon>Spermatophyta</taxon>
        <taxon>Magnoliopsida</taxon>
        <taxon>eudicotyledons</taxon>
        <taxon>Gunneridae</taxon>
        <taxon>Pentapetalae</taxon>
        <taxon>asterids</taxon>
        <taxon>campanulids</taxon>
        <taxon>Escalloniales</taxon>
        <taxon>Escalloniaceae</taxon>
        <taxon>Escallonia</taxon>
    </lineage>
</organism>
<proteinExistence type="predicted"/>
<dbReference type="InterPro" id="IPR012337">
    <property type="entry name" value="RNaseH-like_sf"/>
</dbReference>
<dbReference type="PANTHER" id="PTHR32166">
    <property type="entry name" value="OSJNBA0013A04.12 PROTEIN"/>
    <property type="match status" value="1"/>
</dbReference>
<evidence type="ECO:0000259" key="1">
    <source>
        <dbReference type="Pfam" id="PF04937"/>
    </source>
</evidence>
<keyword evidence="3" id="KW-1185">Reference proteome</keyword>
<dbReference type="PANTHER" id="PTHR32166:SF85">
    <property type="entry name" value="DIMERIZATION, PUTATIVE-RELATED"/>
    <property type="match status" value="1"/>
</dbReference>
<comment type="caution">
    <text evidence="2">The sequence shown here is derived from an EMBL/GenBank/DDBJ whole genome shotgun (WGS) entry which is preliminary data.</text>
</comment>
<dbReference type="EMBL" id="JAVXUP010000004">
    <property type="protein sequence ID" value="KAK3043592.1"/>
    <property type="molecule type" value="Genomic_DNA"/>
</dbReference>
<accession>A0AA89BNW6</accession>
<dbReference type="Proteomes" id="UP001188597">
    <property type="component" value="Unassembled WGS sequence"/>
</dbReference>
<dbReference type="AlphaFoldDB" id="A0AA89BNW6"/>
<protein>
    <recommendedName>
        <fullName evidence="1">DUF659 domain-containing protein</fullName>
    </recommendedName>
</protein>
<reference evidence="2" key="1">
    <citation type="submission" date="2022-12" db="EMBL/GenBank/DDBJ databases">
        <title>Draft genome assemblies for two species of Escallonia (Escalloniales).</title>
        <authorList>
            <person name="Chanderbali A."/>
            <person name="Dervinis C."/>
            <person name="Anghel I."/>
            <person name="Soltis D."/>
            <person name="Soltis P."/>
            <person name="Zapata F."/>
        </authorList>
    </citation>
    <scope>NUCLEOTIDE SEQUENCE</scope>
    <source>
        <strain evidence="2">UCBG64.0493</strain>
        <tissue evidence="2">Leaf</tissue>
    </source>
</reference>
<gene>
    <name evidence="2" type="ORF">RJ639_001654</name>
</gene>
<evidence type="ECO:0000313" key="2">
    <source>
        <dbReference type="EMBL" id="KAK3043592.1"/>
    </source>
</evidence>
<feature type="domain" description="DUF659" evidence="1">
    <location>
        <begin position="15"/>
        <end position="161"/>
    </location>
</feature>
<sequence>MANAIAAFGRGYVPPSADKLWDSFLSKEKARIERSMALIKESWPHTVCTILRVNRQGGTLGSLAVNILVSSPRGLMFLKAVDNSVGAMGALSDAIKEVGPSNVLQVVSYVGPSTESFEDFVLAKFPHAFWSPSTLDSVHMLMEDIAEMDLMKTIVSSAKEIEQCIHRSSLSIFTEIVKQSSNQLAAKLAPSYCIVKKIFELKEALQELVVSEEWKQWKHTSGEVINIEAPVLGYKFWEKVHLFLQLLEPFVRVLIELNIDKTVMGDVYFWRFEALEAIRGHMLNPKYFGRSQTKDKSVIRGWKATLERYEYDNAARQILREQLSSYCRLEGSCGEEDAMDCRDKMDPVAWWENFGFEMPHLRTLAIKILSQVSSVAMCQETWIDDEFLRRQVDDILRVVKEYIVFVRNNLKLQCRRNGTNKYWYR</sequence>
<evidence type="ECO:0000313" key="3">
    <source>
        <dbReference type="Proteomes" id="UP001188597"/>
    </source>
</evidence>
<dbReference type="Pfam" id="PF04937">
    <property type="entry name" value="DUF659"/>
    <property type="match status" value="1"/>
</dbReference>
<dbReference type="InterPro" id="IPR007021">
    <property type="entry name" value="DUF659"/>
</dbReference>
<name>A0AA89BNW6_9ASTE</name>